<comment type="caution">
    <text evidence="1">The sequence shown here is derived from an EMBL/GenBank/DDBJ whole genome shotgun (WGS) entry which is preliminary data.</text>
</comment>
<organism evidence="1 2">
    <name type="scientific">Limnobacter litoralis</name>
    <dbReference type="NCBI Taxonomy" id="481366"/>
    <lineage>
        <taxon>Bacteria</taxon>
        <taxon>Pseudomonadati</taxon>
        <taxon>Pseudomonadota</taxon>
        <taxon>Betaproteobacteria</taxon>
        <taxon>Burkholderiales</taxon>
        <taxon>Burkholderiaceae</taxon>
        <taxon>Limnobacter</taxon>
    </lineage>
</organism>
<gene>
    <name evidence="1" type="ORF">GCM10007875_21570</name>
</gene>
<evidence type="ECO:0000313" key="1">
    <source>
        <dbReference type="EMBL" id="GLR27066.1"/>
    </source>
</evidence>
<sequence>MQPGTRLKAARRKLLLDSRRCIKHLPGLRQKQATVVIDLKPFAKPIEKSCIKH</sequence>
<dbReference type="EMBL" id="BSOJ01000027">
    <property type="protein sequence ID" value="GLR27066.1"/>
    <property type="molecule type" value="Genomic_DNA"/>
</dbReference>
<reference evidence="2" key="1">
    <citation type="journal article" date="2019" name="Int. J. Syst. Evol. Microbiol.">
        <title>The Global Catalogue of Microorganisms (GCM) 10K type strain sequencing project: providing services to taxonomists for standard genome sequencing and annotation.</title>
        <authorList>
            <consortium name="The Broad Institute Genomics Platform"/>
            <consortium name="The Broad Institute Genome Sequencing Center for Infectious Disease"/>
            <person name="Wu L."/>
            <person name="Ma J."/>
        </authorList>
    </citation>
    <scope>NUCLEOTIDE SEQUENCE [LARGE SCALE GENOMIC DNA]</scope>
    <source>
        <strain evidence="2">NBRC 105857</strain>
    </source>
</reference>
<name>A0ABQ5YUC9_9BURK</name>
<evidence type="ECO:0000313" key="2">
    <source>
        <dbReference type="Proteomes" id="UP001156664"/>
    </source>
</evidence>
<accession>A0ABQ5YUC9</accession>
<dbReference type="Proteomes" id="UP001156664">
    <property type="component" value="Unassembled WGS sequence"/>
</dbReference>
<keyword evidence="2" id="KW-1185">Reference proteome</keyword>
<protein>
    <submittedName>
        <fullName evidence="1">Uncharacterized protein</fullName>
    </submittedName>
</protein>
<proteinExistence type="predicted"/>